<dbReference type="PANTHER" id="PTHR21503">
    <property type="entry name" value="F-BOX-CONTAINING HYPOTHETICAL PROTEIN C.ELEGANS"/>
    <property type="match status" value="1"/>
</dbReference>
<dbReference type="InterPro" id="IPR012885">
    <property type="entry name" value="F-box_Sdz-33"/>
</dbReference>
<dbReference type="Proteomes" id="UP000230233">
    <property type="component" value="Chromosome IV"/>
</dbReference>
<evidence type="ECO:0000259" key="1">
    <source>
        <dbReference type="PROSITE" id="PS50181"/>
    </source>
</evidence>
<dbReference type="Pfam" id="PF00646">
    <property type="entry name" value="F-box"/>
    <property type="match status" value="1"/>
</dbReference>
<name>A0A2G5TWV3_9PELO</name>
<reference evidence="3" key="1">
    <citation type="submission" date="2017-10" db="EMBL/GenBank/DDBJ databases">
        <title>Rapid genome shrinkage in a self-fertile nematode reveals novel sperm competition proteins.</title>
        <authorList>
            <person name="Yin D."/>
            <person name="Schwarz E.M."/>
            <person name="Thomas C.G."/>
            <person name="Felde R.L."/>
            <person name="Korf I.F."/>
            <person name="Cutter A.D."/>
            <person name="Schartner C.M."/>
            <person name="Ralston E.J."/>
            <person name="Meyer B.J."/>
            <person name="Haag E.S."/>
        </authorList>
    </citation>
    <scope>NUCLEOTIDE SEQUENCE [LARGE SCALE GENOMIC DNA]</scope>
    <source>
        <strain evidence="3">JU1422</strain>
    </source>
</reference>
<dbReference type="EMBL" id="PDUG01000004">
    <property type="protein sequence ID" value="PIC31611.1"/>
    <property type="molecule type" value="Genomic_DNA"/>
</dbReference>
<sequence>MPFPILRTPFVVLSEIISILEPNEAVTSSFCSKNFKCLLSNQYRHRKKFVMLEAYMVDFEDDIRVAIAPGMEETKIVLSVVPMSKLNESTNKVVEINGHKAEFSSEVPIFYFEDKKLGSQWIVDYVTGLFNIDVRRLAIGRNSTWAVDWINSRQEKSMNRVLLVEPTNNDSKADEAVDYVLKNARSSDWIGIDEYVSDNYRFNGTLGPVQEVSISEKGYWVTCDNLMNFDAIEIYIGNSRLTISDLNPFLRHWRAGGSPRLEYLEVCLENGTIFENFDDDLEVVRTDEVGTYPVRVTASFCSKNFKRLLRNHYQRRTPLMWQACMVDYENSRQVSIANSGYEKKGIVSSTVHVSKINEALNEVVEINGYKTEFWSEFLIIYFEDQVLGSKWIVDYVTTLFNIDVRGLAIDRCSTWAIDWINKRQEKPLSHFGLLKPTNDVSNADESVDYVLKNARSSELLGIDEYVSDNYRFNGKLGPVKELCLWHGHWVTCDSLMNFDAIEIYIGRSRLAVSDLNSFLRHWRAGGSPRLHYLEVRFENKAVFENFDEDLEIVRTNEVGTYPVSYGELVVIRSCYSVQRLDGIRALVSCDHRRFYLIVQHEKTSN</sequence>
<comment type="caution">
    <text evidence="2">The sequence shown here is derived from an EMBL/GenBank/DDBJ whole genome shotgun (WGS) entry which is preliminary data.</text>
</comment>
<dbReference type="InterPro" id="IPR001810">
    <property type="entry name" value="F-box_dom"/>
</dbReference>
<feature type="domain" description="F-box" evidence="1">
    <location>
        <begin position="2"/>
        <end position="52"/>
    </location>
</feature>
<evidence type="ECO:0000313" key="3">
    <source>
        <dbReference type="Proteomes" id="UP000230233"/>
    </source>
</evidence>
<evidence type="ECO:0000313" key="2">
    <source>
        <dbReference type="EMBL" id="PIC31611.1"/>
    </source>
</evidence>
<organism evidence="2 3">
    <name type="scientific">Caenorhabditis nigoni</name>
    <dbReference type="NCBI Taxonomy" id="1611254"/>
    <lineage>
        <taxon>Eukaryota</taxon>
        <taxon>Metazoa</taxon>
        <taxon>Ecdysozoa</taxon>
        <taxon>Nematoda</taxon>
        <taxon>Chromadorea</taxon>
        <taxon>Rhabditida</taxon>
        <taxon>Rhabditina</taxon>
        <taxon>Rhabditomorpha</taxon>
        <taxon>Rhabditoidea</taxon>
        <taxon>Rhabditidae</taxon>
        <taxon>Peloderinae</taxon>
        <taxon>Caenorhabditis</taxon>
    </lineage>
</organism>
<dbReference type="Pfam" id="PF07735">
    <property type="entry name" value="FBA_2"/>
    <property type="match status" value="2"/>
</dbReference>
<gene>
    <name evidence="2" type="primary">Cnig_chr_IV.g12253</name>
    <name evidence="2" type="ORF">B9Z55_012253</name>
</gene>
<keyword evidence="3" id="KW-1185">Reference proteome</keyword>
<dbReference type="PANTHER" id="PTHR21503:SF8">
    <property type="entry name" value="F-BOX ASSOCIATED DOMAIN-CONTAINING PROTEIN-RELATED"/>
    <property type="match status" value="1"/>
</dbReference>
<dbReference type="PROSITE" id="PS50181">
    <property type="entry name" value="FBOX"/>
    <property type="match status" value="1"/>
</dbReference>
<dbReference type="AlphaFoldDB" id="A0A2G5TWV3"/>
<protein>
    <recommendedName>
        <fullName evidence="1">F-box domain-containing protein</fullName>
    </recommendedName>
</protein>
<accession>A0A2G5TWV3</accession>
<proteinExistence type="predicted"/>